<reference evidence="2 3" key="1">
    <citation type="submission" date="2018-01" db="EMBL/GenBank/DDBJ databases">
        <title>G. obscuriglobus.</title>
        <authorList>
            <person name="Franke J."/>
            <person name="Blomberg W."/>
            <person name="Selmecki A."/>
        </authorList>
    </citation>
    <scope>NUCLEOTIDE SEQUENCE [LARGE SCALE GENOMIC DNA]</scope>
    <source>
        <strain evidence="2 3">DSM 5831</strain>
    </source>
</reference>
<keyword evidence="1" id="KW-0472">Membrane</keyword>
<evidence type="ECO:0000313" key="2">
    <source>
        <dbReference type="EMBL" id="AWM38268.1"/>
    </source>
</evidence>
<dbReference type="Proteomes" id="UP000245802">
    <property type="component" value="Chromosome"/>
</dbReference>
<dbReference type="RefSeq" id="WP_010050167.1">
    <property type="nucleotide sequence ID" value="NZ_CP025958.1"/>
</dbReference>
<keyword evidence="3" id="KW-1185">Reference proteome</keyword>
<name>A0A2Z3GXY5_9BACT</name>
<dbReference type="EMBL" id="CP025958">
    <property type="protein sequence ID" value="AWM38268.1"/>
    <property type="molecule type" value="Genomic_DNA"/>
</dbReference>
<feature type="transmembrane region" description="Helical" evidence="1">
    <location>
        <begin position="12"/>
        <end position="37"/>
    </location>
</feature>
<dbReference type="AlphaFoldDB" id="A0A2Z3GXY5"/>
<protein>
    <recommendedName>
        <fullName evidence="4">Lipoprotein</fullName>
    </recommendedName>
</protein>
<evidence type="ECO:0000313" key="3">
    <source>
        <dbReference type="Proteomes" id="UP000245802"/>
    </source>
</evidence>
<organism evidence="2 3">
    <name type="scientific">Gemmata obscuriglobus</name>
    <dbReference type="NCBI Taxonomy" id="114"/>
    <lineage>
        <taxon>Bacteria</taxon>
        <taxon>Pseudomonadati</taxon>
        <taxon>Planctomycetota</taxon>
        <taxon>Planctomycetia</taxon>
        <taxon>Gemmatales</taxon>
        <taxon>Gemmataceae</taxon>
        <taxon>Gemmata</taxon>
    </lineage>
</organism>
<keyword evidence="1" id="KW-0812">Transmembrane</keyword>
<keyword evidence="1" id="KW-1133">Transmembrane helix</keyword>
<dbReference type="PROSITE" id="PS51257">
    <property type="entry name" value="PROKAR_LIPOPROTEIN"/>
    <property type="match status" value="1"/>
</dbReference>
<evidence type="ECO:0000256" key="1">
    <source>
        <dbReference type="SAM" id="Phobius"/>
    </source>
</evidence>
<dbReference type="KEGG" id="gog:C1280_15580"/>
<proteinExistence type="predicted"/>
<evidence type="ECO:0008006" key="4">
    <source>
        <dbReference type="Google" id="ProtNLM"/>
    </source>
</evidence>
<dbReference type="OrthoDB" id="278411at2"/>
<accession>A0A2Z3GXY5</accession>
<sequence>MNRNRVGRWARLAVWTSVLAVGSIGCNPLNIAAFIFAREDKVPARYPLSFKEGPKKDKDEIVVVLLPQIAPGSNNPQFATATQDLADRLAKALPEMAKENKDKKKVKVVSQTEVGRFKSKNPNWKQMSTGEIGQKLGADFVLEIYLDQLRLYDPNTKNSIYDGRAEVFVSIYEIGADGGEMKDKYPLSFSYPKTARSVEAYPSESAFKALFIENLAAEIAKMHTDHKPSNSIADAR</sequence>
<gene>
    <name evidence="2" type="ORF">C1280_15580</name>
</gene>